<organism evidence="4">
    <name type="scientific">Acidobacterium capsulatum</name>
    <dbReference type="NCBI Taxonomy" id="33075"/>
    <lineage>
        <taxon>Bacteria</taxon>
        <taxon>Pseudomonadati</taxon>
        <taxon>Acidobacteriota</taxon>
        <taxon>Terriglobia</taxon>
        <taxon>Terriglobales</taxon>
        <taxon>Acidobacteriaceae</taxon>
        <taxon>Acidobacterium</taxon>
    </lineage>
</organism>
<evidence type="ECO:0000259" key="3">
    <source>
        <dbReference type="Pfam" id="PF00535"/>
    </source>
</evidence>
<name>A0A7V5CUE0_9BACT</name>
<dbReference type="GO" id="GO:0016740">
    <property type="term" value="F:transferase activity"/>
    <property type="evidence" value="ECO:0007669"/>
    <property type="project" value="UniProtKB-KW"/>
</dbReference>
<feature type="domain" description="Glycosyltransferase 2-like" evidence="3">
    <location>
        <begin position="23"/>
        <end position="137"/>
    </location>
</feature>
<keyword evidence="4" id="KW-0808">Transferase</keyword>
<dbReference type="InterPro" id="IPR001173">
    <property type="entry name" value="Glyco_trans_2-like"/>
</dbReference>
<evidence type="ECO:0000256" key="2">
    <source>
        <dbReference type="SAM" id="Phobius"/>
    </source>
</evidence>
<dbReference type="CDD" id="cd00761">
    <property type="entry name" value="Glyco_tranf_GTA_type"/>
    <property type="match status" value="1"/>
</dbReference>
<keyword evidence="2" id="KW-0812">Transmembrane</keyword>
<dbReference type="EMBL" id="DTKL01000062">
    <property type="protein sequence ID" value="HGY95010.1"/>
    <property type="molecule type" value="Genomic_DNA"/>
</dbReference>
<dbReference type="SUPFAM" id="SSF53448">
    <property type="entry name" value="Nucleotide-diphospho-sugar transferases"/>
    <property type="match status" value="1"/>
</dbReference>
<sequence>MTASQDSSPGSAGTLSHPLATLSVVIIGRNEGPRLGRCLDSVRAMQAWPGPVEIIYVDSGSTDTSLTVAEAAGARVIALQPERPTAALGRNAGWRVASGEYILFLDGDTVLHPEFAAAALAELRQHGDVAAVCGHRREMHPNQSIYTRVFDLDWIFPLGEDIFFGGDVLIRRVALEAAGGYDPTLIAGEEPELCGRLRAAGWKILRIDHPMTGHDLAMTRWREYWRRGERTGHAVAEVSRRFRDTRDGLWVGVNRATSLRALFWMLSPLAALILSLLLRNAWPAAVWLLLALVLVARTAWKYRWKTRSPYTLALYAVHSHLQQIPIFVGQMRFWLDARRGRQRGLIEYHR</sequence>
<comment type="similarity">
    <text evidence="1">Belongs to the glycosyltransferase 2 family. WaaE/KdtX subfamily.</text>
</comment>
<comment type="caution">
    <text evidence="4">The sequence shown here is derived from an EMBL/GenBank/DDBJ whole genome shotgun (WGS) entry which is preliminary data.</text>
</comment>
<evidence type="ECO:0000256" key="1">
    <source>
        <dbReference type="ARBA" id="ARBA00038494"/>
    </source>
</evidence>
<evidence type="ECO:0000313" key="4">
    <source>
        <dbReference type="EMBL" id="HGY95010.1"/>
    </source>
</evidence>
<gene>
    <name evidence="4" type="ORF">ENW50_10070</name>
</gene>
<reference evidence="4" key="1">
    <citation type="journal article" date="2020" name="mSystems">
        <title>Genome- and Community-Level Interaction Insights into Carbon Utilization and Element Cycling Functions of Hydrothermarchaeota in Hydrothermal Sediment.</title>
        <authorList>
            <person name="Zhou Z."/>
            <person name="Liu Y."/>
            <person name="Xu W."/>
            <person name="Pan J."/>
            <person name="Luo Z.H."/>
            <person name="Li M."/>
        </authorList>
    </citation>
    <scope>NUCLEOTIDE SEQUENCE [LARGE SCALE GENOMIC DNA]</scope>
    <source>
        <strain evidence="4">SpSt-855</strain>
    </source>
</reference>
<keyword evidence="2" id="KW-0472">Membrane</keyword>
<feature type="transmembrane region" description="Helical" evidence="2">
    <location>
        <begin position="284"/>
        <end position="300"/>
    </location>
</feature>
<protein>
    <submittedName>
        <fullName evidence="4">Glycosyltransferase family 2 protein</fullName>
    </submittedName>
</protein>
<proteinExistence type="inferred from homology"/>
<dbReference type="PANTHER" id="PTHR43630">
    <property type="entry name" value="POLY-BETA-1,6-N-ACETYL-D-GLUCOSAMINE SYNTHASE"/>
    <property type="match status" value="1"/>
</dbReference>
<dbReference type="Pfam" id="PF00535">
    <property type="entry name" value="Glycos_transf_2"/>
    <property type="match status" value="1"/>
</dbReference>
<dbReference type="AlphaFoldDB" id="A0A7V5CUE0"/>
<dbReference type="PANTHER" id="PTHR43630:SF2">
    <property type="entry name" value="GLYCOSYLTRANSFERASE"/>
    <property type="match status" value="1"/>
</dbReference>
<dbReference type="InterPro" id="IPR029044">
    <property type="entry name" value="Nucleotide-diphossugar_trans"/>
</dbReference>
<accession>A0A7V5CUE0</accession>
<dbReference type="Gene3D" id="3.90.550.10">
    <property type="entry name" value="Spore Coat Polysaccharide Biosynthesis Protein SpsA, Chain A"/>
    <property type="match status" value="1"/>
</dbReference>
<keyword evidence="2" id="KW-1133">Transmembrane helix</keyword>